<reference evidence="2 3" key="1">
    <citation type="submission" date="2023-07" db="EMBL/GenBank/DDBJ databases">
        <title>Genomic Encyclopedia of Type Strains, Phase IV (KMG-IV): sequencing the most valuable type-strain genomes for metagenomic binning, comparative biology and taxonomic classification.</title>
        <authorList>
            <person name="Goeker M."/>
        </authorList>
    </citation>
    <scope>NUCLEOTIDE SEQUENCE [LARGE SCALE GENOMIC DNA]</scope>
    <source>
        <strain evidence="2 3">DSM 9768</strain>
    </source>
</reference>
<gene>
    <name evidence="2" type="ORF">J2S74_001591</name>
</gene>
<keyword evidence="1" id="KW-1133">Transmembrane helix</keyword>
<name>A0ABT9ZU55_9BACI</name>
<dbReference type="InterPro" id="IPR018672">
    <property type="entry name" value="DUF2140"/>
</dbReference>
<evidence type="ECO:0000256" key="1">
    <source>
        <dbReference type="SAM" id="Phobius"/>
    </source>
</evidence>
<dbReference type="Pfam" id="PF09911">
    <property type="entry name" value="DUF2140"/>
    <property type="match status" value="1"/>
</dbReference>
<dbReference type="RefSeq" id="WP_307323859.1">
    <property type="nucleotide sequence ID" value="NZ_JAUSUG010000005.1"/>
</dbReference>
<proteinExistence type="predicted"/>
<sequence>MKVWNIWKIAFITLFSILLLLISAGYIFLYNLSNTGELFESPPERVNLTGPKFNVTTTKGDLNLWLEREMQKEQTGNDVPFQLYLDSYVHFKTVLPIFGLTIPLEMTLEPYVSEGGNLELYERSFQISDFSLPSQRIFQLIQTTVELPPWIYIYPDEQKFYLDLGGISEDIQIYIKSFNLEEDDLQFIITF</sequence>
<keyword evidence="3" id="KW-1185">Reference proteome</keyword>
<dbReference type="Proteomes" id="UP001230005">
    <property type="component" value="Unassembled WGS sequence"/>
</dbReference>
<organism evidence="2 3">
    <name type="scientific">Evansella vedderi</name>
    <dbReference type="NCBI Taxonomy" id="38282"/>
    <lineage>
        <taxon>Bacteria</taxon>
        <taxon>Bacillati</taxon>
        <taxon>Bacillota</taxon>
        <taxon>Bacilli</taxon>
        <taxon>Bacillales</taxon>
        <taxon>Bacillaceae</taxon>
        <taxon>Evansella</taxon>
    </lineage>
</organism>
<comment type="caution">
    <text evidence="2">The sequence shown here is derived from an EMBL/GenBank/DDBJ whole genome shotgun (WGS) entry which is preliminary data.</text>
</comment>
<accession>A0ABT9ZU55</accession>
<feature type="transmembrane region" description="Helical" evidence="1">
    <location>
        <begin position="6"/>
        <end position="29"/>
    </location>
</feature>
<protein>
    <submittedName>
        <fullName evidence="2">Uncharacterized protein YpmS</fullName>
    </submittedName>
</protein>
<keyword evidence="1" id="KW-0472">Membrane</keyword>
<evidence type="ECO:0000313" key="3">
    <source>
        <dbReference type="Proteomes" id="UP001230005"/>
    </source>
</evidence>
<keyword evidence="1" id="KW-0812">Transmembrane</keyword>
<evidence type="ECO:0000313" key="2">
    <source>
        <dbReference type="EMBL" id="MDQ0254216.1"/>
    </source>
</evidence>
<dbReference type="EMBL" id="JAUSUG010000005">
    <property type="protein sequence ID" value="MDQ0254216.1"/>
    <property type="molecule type" value="Genomic_DNA"/>
</dbReference>